<feature type="compositionally biased region" description="Pro residues" evidence="1">
    <location>
        <begin position="89"/>
        <end position="101"/>
    </location>
</feature>
<name>A0ABN8IT05_9NEOP</name>
<protein>
    <submittedName>
        <fullName evidence="2">Uncharacterized protein</fullName>
    </submittedName>
</protein>
<sequence>MAQQVERKGLRARRERDGTIPSSEAVSLGARRARRRGRRNATWITSSPWYGISVTKPAVLQCKTVLAVALDGAARSSVPLCAEAPVPWPLLPPSDASPPSPQLGAGPDRDTE</sequence>
<evidence type="ECO:0000256" key="1">
    <source>
        <dbReference type="SAM" id="MobiDB-lite"/>
    </source>
</evidence>
<dbReference type="Proteomes" id="UP000837857">
    <property type="component" value="Chromosome 3"/>
</dbReference>
<feature type="compositionally biased region" description="Basic and acidic residues" evidence="1">
    <location>
        <begin position="1"/>
        <end position="18"/>
    </location>
</feature>
<accession>A0ABN8IT05</accession>
<feature type="non-terminal residue" evidence="2">
    <location>
        <position position="1"/>
    </location>
</feature>
<evidence type="ECO:0000313" key="2">
    <source>
        <dbReference type="EMBL" id="CAH2062890.1"/>
    </source>
</evidence>
<evidence type="ECO:0000313" key="3">
    <source>
        <dbReference type="Proteomes" id="UP000837857"/>
    </source>
</evidence>
<keyword evidence="3" id="KW-1185">Reference proteome</keyword>
<proteinExistence type="predicted"/>
<gene>
    <name evidence="2" type="ORF">IPOD504_LOCUS12267</name>
</gene>
<organism evidence="2 3">
    <name type="scientific">Iphiclides podalirius</name>
    <name type="common">scarce swallowtail</name>
    <dbReference type="NCBI Taxonomy" id="110791"/>
    <lineage>
        <taxon>Eukaryota</taxon>
        <taxon>Metazoa</taxon>
        <taxon>Ecdysozoa</taxon>
        <taxon>Arthropoda</taxon>
        <taxon>Hexapoda</taxon>
        <taxon>Insecta</taxon>
        <taxon>Pterygota</taxon>
        <taxon>Neoptera</taxon>
        <taxon>Endopterygota</taxon>
        <taxon>Lepidoptera</taxon>
        <taxon>Glossata</taxon>
        <taxon>Ditrysia</taxon>
        <taxon>Papilionoidea</taxon>
        <taxon>Papilionidae</taxon>
        <taxon>Papilioninae</taxon>
        <taxon>Iphiclides</taxon>
    </lineage>
</organism>
<dbReference type="EMBL" id="OW152815">
    <property type="protein sequence ID" value="CAH2062890.1"/>
    <property type="molecule type" value="Genomic_DNA"/>
</dbReference>
<feature type="region of interest" description="Disordered" evidence="1">
    <location>
        <begin position="89"/>
        <end position="112"/>
    </location>
</feature>
<reference evidence="2" key="1">
    <citation type="submission" date="2022-03" db="EMBL/GenBank/DDBJ databases">
        <authorList>
            <person name="Martin H S."/>
        </authorList>
    </citation>
    <scope>NUCLEOTIDE SEQUENCE</scope>
</reference>
<feature type="region of interest" description="Disordered" evidence="1">
    <location>
        <begin position="1"/>
        <end position="32"/>
    </location>
</feature>